<dbReference type="PANTHER" id="PTHR33619">
    <property type="entry name" value="POLYSACCHARIDE EXPORT PROTEIN GFCE-RELATED"/>
    <property type="match status" value="1"/>
</dbReference>
<dbReference type="Pfam" id="PF02563">
    <property type="entry name" value="Poly_export"/>
    <property type="match status" value="1"/>
</dbReference>
<dbReference type="PANTHER" id="PTHR33619:SF3">
    <property type="entry name" value="POLYSACCHARIDE EXPORT PROTEIN GFCE-RELATED"/>
    <property type="match status" value="1"/>
</dbReference>
<dbReference type="EMBL" id="CP158262">
    <property type="protein sequence ID" value="XDJ70483.1"/>
    <property type="molecule type" value="Genomic_DNA"/>
</dbReference>
<feature type="domain" description="SLBB" evidence="18">
    <location>
        <begin position="250"/>
        <end position="344"/>
    </location>
</feature>
<keyword evidence="3" id="KW-0813">Transport</keyword>
<reference evidence="19" key="1">
    <citation type="submission" date="2024-05" db="EMBL/GenBank/DDBJ databases">
        <authorList>
            <person name="Luo Y.-C."/>
            <person name="Nicholds J."/>
            <person name="Mortimer T."/>
            <person name="Maboni G."/>
        </authorList>
    </citation>
    <scope>NUCLEOTIDE SEQUENCE</scope>
    <source>
        <strain evidence="19">144863</strain>
    </source>
</reference>
<evidence type="ECO:0000256" key="15">
    <source>
        <dbReference type="SAM" id="SignalP"/>
    </source>
</evidence>
<evidence type="ECO:0000256" key="9">
    <source>
        <dbReference type="ARBA" id="ARBA00023065"/>
    </source>
</evidence>
<evidence type="ECO:0000256" key="2">
    <source>
        <dbReference type="ARBA" id="ARBA00009450"/>
    </source>
</evidence>
<evidence type="ECO:0000256" key="11">
    <source>
        <dbReference type="ARBA" id="ARBA00023136"/>
    </source>
</evidence>
<keyword evidence="14" id="KW-0449">Lipoprotein</keyword>
<dbReference type="Pfam" id="PF10531">
    <property type="entry name" value="SLBB"/>
    <property type="match status" value="1"/>
</dbReference>
<comment type="subcellular location">
    <subcellularLocation>
        <location evidence="1">Cell outer membrane</location>
        <topology evidence="1">Multi-pass membrane protein</topology>
    </subcellularLocation>
</comment>
<dbReference type="PROSITE" id="PS51257">
    <property type="entry name" value="PROKAR_LIPOPROTEIN"/>
    <property type="match status" value="1"/>
</dbReference>
<accession>A0AB39EVL7</accession>
<gene>
    <name evidence="19" type="ORF">ABRY94_06860</name>
</gene>
<sequence>MIKPLRLLACLAVCGALSGCAGAFLSAAGPSIRQIQHQSEPDQPDATPPYQLIDLSATTIGPYMRPPEPEPVATVTAKHMPQLRLSPGDVIRLMVADTVADGGIFAPLSAGGTVFQQLRVEADGRLSLPYVGHIRVAGLTPYETEQLIRRRLKGVSVDPQVHVALTGDQSGAVLVAGAVKHPGRVSTLDGPLTLLDAINRAGGAVLEPYLVRVTLRTGDHAEVYNYQDILEGQNRIVPPDSEIILDRNRQRFVAMGAVVKPGLHDFPAPNPSLLEALGVVGGLRDSTSDATGVFVFRLTDPASAGPAAEPGKPVAQVFRLNMEDPSALFLARQFLVQPEDAIYVTNAGVYEWQKIISPIVQVLVLGRTADALGR</sequence>
<dbReference type="GO" id="GO:0015288">
    <property type="term" value="F:porin activity"/>
    <property type="evidence" value="ECO:0007669"/>
    <property type="project" value="UniProtKB-KW"/>
</dbReference>
<dbReference type="InterPro" id="IPR003715">
    <property type="entry name" value="Poly_export_N"/>
</dbReference>
<evidence type="ECO:0000256" key="7">
    <source>
        <dbReference type="ARBA" id="ARBA00022729"/>
    </source>
</evidence>
<evidence type="ECO:0000259" key="16">
    <source>
        <dbReference type="Pfam" id="PF02563"/>
    </source>
</evidence>
<evidence type="ECO:0000256" key="10">
    <source>
        <dbReference type="ARBA" id="ARBA00023114"/>
    </source>
</evidence>
<keyword evidence="6" id="KW-0812">Transmembrane</keyword>
<evidence type="ECO:0000256" key="8">
    <source>
        <dbReference type="ARBA" id="ARBA00023047"/>
    </source>
</evidence>
<evidence type="ECO:0000256" key="4">
    <source>
        <dbReference type="ARBA" id="ARBA00022452"/>
    </source>
</evidence>
<dbReference type="GO" id="GO:0006811">
    <property type="term" value="P:monoatomic ion transport"/>
    <property type="evidence" value="ECO:0007669"/>
    <property type="project" value="UniProtKB-KW"/>
</dbReference>
<evidence type="ECO:0000256" key="1">
    <source>
        <dbReference type="ARBA" id="ARBA00004571"/>
    </source>
</evidence>
<protein>
    <submittedName>
        <fullName evidence="19">Polysaccharide biosynthesis/export family protein</fullName>
    </submittedName>
</protein>
<evidence type="ECO:0000256" key="3">
    <source>
        <dbReference type="ARBA" id="ARBA00022448"/>
    </source>
</evidence>
<dbReference type="Gene3D" id="3.30.1950.10">
    <property type="entry name" value="wza like domain"/>
    <property type="match status" value="1"/>
</dbReference>
<evidence type="ECO:0000256" key="6">
    <source>
        <dbReference type="ARBA" id="ARBA00022692"/>
    </source>
</evidence>
<name>A0AB39EVL7_9BURK</name>
<keyword evidence="12" id="KW-0564">Palmitate</keyword>
<dbReference type="GO" id="GO:0046930">
    <property type="term" value="C:pore complex"/>
    <property type="evidence" value="ECO:0007669"/>
    <property type="project" value="UniProtKB-KW"/>
</dbReference>
<evidence type="ECO:0000259" key="18">
    <source>
        <dbReference type="Pfam" id="PF22461"/>
    </source>
</evidence>
<keyword evidence="8" id="KW-0625">Polysaccharide transport</keyword>
<dbReference type="RefSeq" id="WP_368655693.1">
    <property type="nucleotide sequence ID" value="NZ_CP158262.1"/>
</dbReference>
<keyword evidence="9" id="KW-0406">Ion transport</keyword>
<keyword evidence="10" id="KW-0626">Porin</keyword>
<organism evidence="19">
    <name type="scientific">Castellaniella ginsengisoli</name>
    <dbReference type="NCBI Taxonomy" id="546114"/>
    <lineage>
        <taxon>Bacteria</taxon>
        <taxon>Pseudomonadati</taxon>
        <taxon>Pseudomonadota</taxon>
        <taxon>Betaproteobacteria</taxon>
        <taxon>Burkholderiales</taxon>
        <taxon>Alcaligenaceae</taxon>
        <taxon>Castellaniella</taxon>
    </lineage>
</organism>
<evidence type="ECO:0000259" key="17">
    <source>
        <dbReference type="Pfam" id="PF10531"/>
    </source>
</evidence>
<evidence type="ECO:0000256" key="14">
    <source>
        <dbReference type="ARBA" id="ARBA00023288"/>
    </source>
</evidence>
<dbReference type="InterPro" id="IPR019554">
    <property type="entry name" value="Soluble_ligand-bd"/>
</dbReference>
<evidence type="ECO:0000256" key="5">
    <source>
        <dbReference type="ARBA" id="ARBA00022597"/>
    </source>
</evidence>
<dbReference type="Pfam" id="PF22461">
    <property type="entry name" value="SLBB_2"/>
    <property type="match status" value="1"/>
</dbReference>
<keyword evidence="5" id="KW-0762">Sugar transport</keyword>
<feature type="domain" description="Polysaccharide export protein N-terminal" evidence="16">
    <location>
        <begin position="80"/>
        <end position="165"/>
    </location>
</feature>
<feature type="chain" id="PRO_5044347545" evidence="15">
    <location>
        <begin position="24"/>
        <end position="374"/>
    </location>
</feature>
<dbReference type="InterPro" id="IPR049712">
    <property type="entry name" value="Poly_export"/>
</dbReference>
<evidence type="ECO:0000313" key="19">
    <source>
        <dbReference type="EMBL" id="XDJ70483.1"/>
    </source>
</evidence>
<evidence type="ECO:0000256" key="13">
    <source>
        <dbReference type="ARBA" id="ARBA00023237"/>
    </source>
</evidence>
<dbReference type="GO" id="GO:0009279">
    <property type="term" value="C:cell outer membrane"/>
    <property type="evidence" value="ECO:0007669"/>
    <property type="project" value="UniProtKB-SubCell"/>
</dbReference>
<feature type="signal peptide" evidence="15">
    <location>
        <begin position="1"/>
        <end position="23"/>
    </location>
</feature>
<dbReference type="Gene3D" id="3.10.560.10">
    <property type="entry name" value="Outer membrane lipoprotein wza domain like"/>
    <property type="match status" value="2"/>
</dbReference>
<keyword evidence="11" id="KW-0472">Membrane</keyword>
<evidence type="ECO:0000256" key="12">
    <source>
        <dbReference type="ARBA" id="ARBA00023139"/>
    </source>
</evidence>
<keyword evidence="4" id="KW-1134">Transmembrane beta strand</keyword>
<dbReference type="AlphaFoldDB" id="A0AB39EVL7"/>
<dbReference type="GO" id="GO:0015159">
    <property type="term" value="F:polysaccharide transmembrane transporter activity"/>
    <property type="evidence" value="ECO:0007669"/>
    <property type="project" value="InterPro"/>
</dbReference>
<comment type="similarity">
    <text evidence="2">Belongs to the BexD/CtrA/VexA family.</text>
</comment>
<proteinExistence type="inferred from homology"/>
<feature type="domain" description="Soluble ligand binding" evidence="17">
    <location>
        <begin position="175"/>
        <end position="216"/>
    </location>
</feature>
<dbReference type="InterPro" id="IPR054765">
    <property type="entry name" value="SLBB_dom"/>
</dbReference>
<keyword evidence="13" id="KW-0998">Cell outer membrane</keyword>
<keyword evidence="7 15" id="KW-0732">Signal</keyword>